<dbReference type="EMBL" id="UOFC01000176">
    <property type="protein sequence ID" value="VAW47994.1"/>
    <property type="molecule type" value="Genomic_DNA"/>
</dbReference>
<sequence>MVMDVNNANSVLSYQNTAKLSESLTSNSPQKTEKLVDPTQEPTNIASMKTAQQASLVAHLFGDGQSTNESALKLTFQAAIDKVNEILSAEFKLDEGAVAPISEEALKQQGGMEYWTPENTAKRIVDGSTAFFTSFQAANPELKGEALVDRFIEVMGGGVTQGFEEAKNILGDLKVLEGDISSNIDKTYALVQEGFQNFRNQYLGITDDITAPKTNSESSTVTTA</sequence>
<name>A0A3B0WWK8_9ZZZZ</name>
<protein>
    <recommendedName>
        <fullName evidence="1">DUF5610 domain-containing protein</fullName>
    </recommendedName>
</protein>
<dbReference type="AlphaFoldDB" id="A0A3B0WWK8"/>
<dbReference type="Pfam" id="PF18433">
    <property type="entry name" value="DUF5610"/>
    <property type="match status" value="1"/>
</dbReference>
<dbReference type="Gene3D" id="1.10.132.90">
    <property type="match status" value="1"/>
</dbReference>
<organism evidence="2">
    <name type="scientific">hydrothermal vent metagenome</name>
    <dbReference type="NCBI Taxonomy" id="652676"/>
    <lineage>
        <taxon>unclassified sequences</taxon>
        <taxon>metagenomes</taxon>
        <taxon>ecological metagenomes</taxon>
    </lineage>
</organism>
<proteinExistence type="predicted"/>
<evidence type="ECO:0000313" key="2">
    <source>
        <dbReference type="EMBL" id="VAW47994.1"/>
    </source>
</evidence>
<feature type="domain" description="DUF5610" evidence="1">
    <location>
        <begin position="70"/>
        <end position="198"/>
    </location>
</feature>
<gene>
    <name evidence="2" type="ORF">MNBD_GAMMA03-372</name>
</gene>
<accession>A0A3B0WWK8</accession>
<dbReference type="InterPro" id="IPR041651">
    <property type="entry name" value="DUF5610"/>
</dbReference>
<reference evidence="2" key="1">
    <citation type="submission" date="2018-06" db="EMBL/GenBank/DDBJ databases">
        <authorList>
            <person name="Zhirakovskaya E."/>
        </authorList>
    </citation>
    <scope>NUCLEOTIDE SEQUENCE</scope>
</reference>
<evidence type="ECO:0000259" key="1">
    <source>
        <dbReference type="Pfam" id="PF18433"/>
    </source>
</evidence>